<dbReference type="GO" id="GO:0046404">
    <property type="term" value="F:ATP-dependent polydeoxyribonucleotide 5'-hydroxyl-kinase activity"/>
    <property type="evidence" value="ECO:0007669"/>
    <property type="project" value="TreeGrafter"/>
</dbReference>
<reference evidence="2" key="1">
    <citation type="submission" date="2020-12" db="EMBL/GenBank/DDBJ databases">
        <title>Metabolic potential, ecology and presence of endohyphal bacteria is reflected in genomic diversity of Mucoromycotina.</title>
        <authorList>
            <person name="Muszewska A."/>
            <person name="Okrasinska A."/>
            <person name="Steczkiewicz K."/>
            <person name="Drgas O."/>
            <person name="Orlowska M."/>
            <person name="Perlinska-Lenart U."/>
            <person name="Aleksandrzak-Piekarczyk T."/>
            <person name="Szatraj K."/>
            <person name="Zielenkiewicz U."/>
            <person name="Pilsyk S."/>
            <person name="Malc E."/>
            <person name="Mieczkowski P."/>
            <person name="Kruszewska J.S."/>
            <person name="Biernat P."/>
            <person name="Pawlowska J."/>
        </authorList>
    </citation>
    <scope>NUCLEOTIDE SEQUENCE</scope>
    <source>
        <strain evidence="2">WA0000051536</strain>
    </source>
</reference>
<dbReference type="Proteomes" id="UP000612746">
    <property type="component" value="Unassembled WGS sequence"/>
</dbReference>
<dbReference type="Pfam" id="PF13671">
    <property type="entry name" value="AAA_33"/>
    <property type="match status" value="1"/>
</dbReference>
<comment type="caution">
    <text evidence="2">The sequence shown here is derived from an EMBL/GenBank/DDBJ whole genome shotgun (WGS) entry which is preliminary data.</text>
</comment>
<keyword evidence="3" id="KW-1185">Reference proteome</keyword>
<dbReference type="Gene3D" id="3.40.50.1000">
    <property type="entry name" value="HAD superfamily/HAD-like"/>
    <property type="match status" value="1"/>
</dbReference>
<dbReference type="EMBL" id="JAEPRA010000018">
    <property type="protein sequence ID" value="KAG2173495.1"/>
    <property type="molecule type" value="Genomic_DNA"/>
</dbReference>
<dbReference type="FunFam" id="3.40.50.1000:FF:000078">
    <property type="entry name" value="Bifunctional polynucleotide phosphatase/kinase"/>
    <property type="match status" value="1"/>
</dbReference>
<dbReference type="Gene3D" id="3.40.50.300">
    <property type="entry name" value="P-loop containing nucleotide triphosphate hydrolases"/>
    <property type="match status" value="1"/>
</dbReference>
<dbReference type="InterPro" id="IPR006549">
    <property type="entry name" value="HAD-SF_hydro_IIIA"/>
</dbReference>
<feature type="region of interest" description="Disordered" evidence="1">
    <location>
        <begin position="1"/>
        <end position="20"/>
    </location>
</feature>
<gene>
    <name evidence="2" type="ORF">INT44_007086</name>
</gene>
<dbReference type="FunFam" id="3.40.50.300:FF:000737">
    <property type="entry name" value="Bifunctional polynucleotide phosphatase/kinase"/>
    <property type="match status" value="1"/>
</dbReference>
<dbReference type="GO" id="GO:0046403">
    <property type="term" value="F:polynucleotide 3'-phosphatase activity"/>
    <property type="evidence" value="ECO:0007669"/>
    <property type="project" value="TreeGrafter"/>
</dbReference>
<dbReference type="PANTHER" id="PTHR12083:SF9">
    <property type="entry name" value="BIFUNCTIONAL POLYNUCLEOTIDE PHOSPHATASE_KINASE"/>
    <property type="match status" value="1"/>
</dbReference>
<dbReference type="OrthoDB" id="19045at2759"/>
<dbReference type="NCBIfam" id="TIGR01662">
    <property type="entry name" value="HAD-SF-IIIA"/>
    <property type="match status" value="1"/>
</dbReference>
<evidence type="ECO:0000256" key="1">
    <source>
        <dbReference type="SAM" id="MobiDB-lite"/>
    </source>
</evidence>
<dbReference type="GO" id="GO:0003690">
    <property type="term" value="F:double-stranded DNA binding"/>
    <property type="evidence" value="ECO:0007669"/>
    <property type="project" value="TreeGrafter"/>
</dbReference>
<dbReference type="AlphaFoldDB" id="A0A8H7U8N2"/>
<dbReference type="Pfam" id="PF08645">
    <property type="entry name" value="PNK3P"/>
    <property type="match status" value="1"/>
</dbReference>
<dbReference type="NCBIfam" id="TIGR01664">
    <property type="entry name" value="DNA-3'-Pase"/>
    <property type="match status" value="1"/>
</dbReference>
<evidence type="ECO:0000313" key="3">
    <source>
        <dbReference type="Proteomes" id="UP000612746"/>
    </source>
</evidence>
<dbReference type="InterPro" id="IPR036412">
    <property type="entry name" value="HAD-like_sf"/>
</dbReference>
<dbReference type="PANTHER" id="PTHR12083">
    <property type="entry name" value="BIFUNCTIONAL POLYNUCLEOTIDE PHOSPHATASE/KINASE"/>
    <property type="match status" value="1"/>
</dbReference>
<accession>A0A8H7U8N2</accession>
<dbReference type="SUPFAM" id="SSF52540">
    <property type="entry name" value="P-loop containing nucleoside triphosphate hydrolases"/>
    <property type="match status" value="1"/>
</dbReference>
<name>A0A8H7U8N2_9FUNG</name>
<protein>
    <submittedName>
        <fullName evidence="2">Uncharacterized protein</fullName>
    </submittedName>
</protein>
<dbReference type="InterPro" id="IPR006551">
    <property type="entry name" value="Polynucleotide_phosphatase"/>
</dbReference>
<dbReference type="InterPro" id="IPR023214">
    <property type="entry name" value="HAD_sf"/>
</dbReference>
<dbReference type="InterPro" id="IPR013954">
    <property type="entry name" value="PNK3P"/>
</dbReference>
<proteinExistence type="predicted"/>
<organism evidence="2 3">
    <name type="scientific">Umbelopsis vinacea</name>
    <dbReference type="NCBI Taxonomy" id="44442"/>
    <lineage>
        <taxon>Eukaryota</taxon>
        <taxon>Fungi</taxon>
        <taxon>Fungi incertae sedis</taxon>
        <taxon>Mucoromycota</taxon>
        <taxon>Mucoromycotina</taxon>
        <taxon>Umbelopsidomycetes</taxon>
        <taxon>Umbelopsidales</taxon>
        <taxon>Umbelopsidaceae</taxon>
        <taxon>Umbelopsis</taxon>
    </lineage>
</organism>
<dbReference type="SUPFAM" id="SSF56784">
    <property type="entry name" value="HAD-like"/>
    <property type="match status" value="1"/>
</dbReference>
<dbReference type="GO" id="GO:0006281">
    <property type="term" value="P:DNA repair"/>
    <property type="evidence" value="ECO:0007669"/>
    <property type="project" value="TreeGrafter"/>
</dbReference>
<evidence type="ECO:0000313" key="2">
    <source>
        <dbReference type="EMBL" id="KAG2173495.1"/>
    </source>
</evidence>
<dbReference type="InterPro" id="IPR027417">
    <property type="entry name" value="P-loop_NTPase"/>
</dbReference>
<sequence length="423" mass="47259">MGTNEHANVSKRGADALEKEAPVKIARGPSNATIHPFFASPQSSKKFNISWDGSNDSILSAVTREPDDTRTKIAAFDLDGTLILTASGRTFAKDESDWKWLSASVPKKLESLHNDGYAIAILSNQNGLNSASKVTAFKRKVATILSQLSISVRLIAAMKKDINRKPATGMWELLQKSVNGKIGESFYIGDAAGRAAGWKPKAKKDHSCGDRKFADNIGIKFQTPEEFFLNELPVKFSWGEFDPKTTTTEGPLFSPTDTPLVSEDGHQEVIVFVGYPASGKSTFAHKHLVPKGYVYVNQDTLKTREKCIAACRAALEAGKSVVIDNTNAERYTREYYIKAAKDSNAKIRCFWFMASRELAEHNNSYRAYNAIEGRELLSRMVFQMFSSKLQEPNVSEGYEEIKKINFILDGSEEERKKWQQWWS</sequence>